<reference evidence="3" key="1">
    <citation type="submission" date="2014-03" db="EMBL/GenBank/DDBJ databases">
        <authorList>
            <person name="Urmite Genomes U."/>
        </authorList>
    </citation>
    <scope>NUCLEOTIDE SEQUENCE [LARGE SCALE GENOMIC DNA]</scope>
    <source>
        <strain evidence="3">HD-03</strain>
    </source>
</reference>
<protein>
    <recommendedName>
        <fullName evidence="4">DUF3953 domain-containing protein</fullName>
    </recommendedName>
</protein>
<reference evidence="2 3" key="2">
    <citation type="submission" date="2014-05" db="EMBL/GenBank/DDBJ databases">
        <title>Draft genome sequence of Halobacillus karajensis HK-03.</title>
        <authorList>
            <person name="Khelaifia S."/>
            <person name="Croce O."/>
            <person name="Lagier J.C."/>
            <person name="Raoult D."/>
        </authorList>
    </citation>
    <scope>NUCLEOTIDE SEQUENCE [LARGE SCALE GENOMIC DNA]</scope>
    <source>
        <strain evidence="2 3">HD-03</strain>
    </source>
</reference>
<feature type="transmembrane region" description="Helical" evidence="1">
    <location>
        <begin position="29"/>
        <end position="48"/>
    </location>
</feature>
<evidence type="ECO:0000256" key="1">
    <source>
        <dbReference type="SAM" id="Phobius"/>
    </source>
</evidence>
<sequence length="78" mass="8666">MKIVKLILSVLGISLAGYGLVTGESTKIIPYTMMFLGAYMLVLGIEEFKRKQNSYIGYIQVAVGIFAIYVSYQSFITT</sequence>
<dbReference type="EMBL" id="CCDI010000004">
    <property type="protein sequence ID" value="CDQ25301.1"/>
    <property type="molecule type" value="Genomic_DNA"/>
</dbReference>
<gene>
    <name evidence="2" type="ORF">BN983_03617</name>
</gene>
<organism evidence="2 3">
    <name type="scientific">Halobacillus karajensis</name>
    <dbReference type="NCBI Taxonomy" id="195088"/>
    <lineage>
        <taxon>Bacteria</taxon>
        <taxon>Bacillati</taxon>
        <taxon>Bacillota</taxon>
        <taxon>Bacilli</taxon>
        <taxon>Bacillales</taxon>
        <taxon>Bacillaceae</taxon>
        <taxon>Halobacillus</taxon>
    </lineage>
</organism>
<dbReference type="InterPro" id="IPR025018">
    <property type="entry name" value="DUF3953"/>
</dbReference>
<name>A0A024P9C2_9BACI</name>
<keyword evidence="1" id="KW-0812">Transmembrane</keyword>
<evidence type="ECO:0000313" key="3">
    <source>
        <dbReference type="Proteomes" id="UP000028868"/>
    </source>
</evidence>
<dbReference type="Proteomes" id="UP000028868">
    <property type="component" value="Unassembled WGS sequence"/>
</dbReference>
<evidence type="ECO:0000313" key="2">
    <source>
        <dbReference type="EMBL" id="CDQ25301.1"/>
    </source>
</evidence>
<accession>A0A024P9C2</accession>
<comment type="caution">
    <text evidence="2">The sequence shown here is derived from an EMBL/GenBank/DDBJ whole genome shotgun (WGS) entry which is preliminary data.</text>
</comment>
<keyword evidence="1" id="KW-0472">Membrane</keyword>
<proteinExistence type="predicted"/>
<evidence type="ECO:0008006" key="4">
    <source>
        <dbReference type="Google" id="ProtNLM"/>
    </source>
</evidence>
<keyword evidence="1" id="KW-1133">Transmembrane helix</keyword>
<dbReference type="Pfam" id="PF13129">
    <property type="entry name" value="DUF3953"/>
    <property type="match status" value="1"/>
</dbReference>
<feature type="transmembrane region" description="Helical" evidence="1">
    <location>
        <begin position="55"/>
        <end position="72"/>
    </location>
</feature>
<dbReference type="AlphaFoldDB" id="A0A024P9C2"/>
<keyword evidence="3" id="KW-1185">Reference proteome</keyword>